<dbReference type="EMBL" id="JBHTBQ010000009">
    <property type="protein sequence ID" value="MFC7419366.1"/>
    <property type="molecule type" value="Genomic_DNA"/>
</dbReference>
<dbReference type="RefSeq" id="WP_380186805.1">
    <property type="nucleotide sequence ID" value="NZ_JBHTBQ010000009.1"/>
</dbReference>
<organism evidence="2 3">
    <name type="scientific">Iodobacter arcticus</name>
    <dbReference type="NCBI Taxonomy" id="590593"/>
    <lineage>
        <taxon>Bacteria</taxon>
        <taxon>Pseudomonadati</taxon>
        <taxon>Pseudomonadota</taxon>
        <taxon>Betaproteobacteria</taxon>
        <taxon>Neisseriales</taxon>
        <taxon>Chitinibacteraceae</taxon>
        <taxon>Iodobacter</taxon>
    </lineage>
</organism>
<evidence type="ECO:0000313" key="3">
    <source>
        <dbReference type="Proteomes" id="UP001596473"/>
    </source>
</evidence>
<evidence type="ECO:0000313" key="2">
    <source>
        <dbReference type="EMBL" id="MFC7419366.1"/>
    </source>
</evidence>
<name>A0ABW2QUG7_9NEIS</name>
<keyword evidence="1" id="KW-0812">Transmembrane</keyword>
<feature type="transmembrane region" description="Helical" evidence="1">
    <location>
        <begin position="149"/>
        <end position="168"/>
    </location>
</feature>
<dbReference type="Proteomes" id="UP001596473">
    <property type="component" value="Unassembled WGS sequence"/>
</dbReference>
<keyword evidence="3" id="KW-1185">Reference proteome</keyword>
<keyword evidence="1" id="KW-1133">Transmembrane helix</keyword>
<keyword evidence="1" id="KW-0472">Membrane</keyword>
<comment type="caution">
    <text evidence="2">The sequence shown here is derived from an EMBL/GenBank/DDBJ whole genome shotgun (WGS) entry which is preliminary data.</text>
</comment>
<evidence type="ECO:0000256" key="1">
    <source>
        <dbReference type="SAM" id="Phobius"/>
    </source>
</evidence>
<reference evidence="3" key="1">
    <citation type="journal article" date="2019" name="Int. J. Syst. Evol. Microbiol.">
        <title>The Global Catalogue of Microorganisms (GCM) 10K type strain sequencing project: providing services to taxonomists for standard genome sequencing and annotation.</title>
        <authorList>
            <consortium name="The Broad Institute Genomics Platform"/>
            <consortium name="The Broad Institute Genome Sequencing Center for Infectious Disease"/>
            <person name="Wu L."/>
            <person name="Ma J."/>
        </authorList>
    </citation>
    <scope>NUCLEOTIDE SEQUENCE [LARGE SCALE GENOMIC DNA]</scope>
    <source>
        <strain evidence="3">CCUG 62945</strain>
    </source>
</reference>
<gene>
    <name evidence="2" type="ORF">ACFQNF_05685</name>
</gene>
<proteinExistence type="predicted"/>
<accession>A0ABW2QUG7</accession>
<sequence>MDGVKQQFDKVGNVAGRDVVHHHYHDKANSKEQEVINYAVSKLMLICTKIQCKAEMEQISQALFSRPFFKHLQLEQIATLQGIAEVMQHRLSIELEKWGHLNSKVIAMNEALAQNDQMIEQLNHDLTKQAQLASQPCNSCQQHASLMRYFGIGALISILFLGLSWFWIKLV</sequence>
<protein>
    <submittedName>
        <fullName evidence="2">Uncharacterized protein</fullName>
    </submittedName>
</protein>